<dbReference type="Gene3D" id="3.40.50.300">
    <property type="entry name" value="P-loop containing nucleotide triphosphate hydrolases"/>
    <property type="match status" value="1"/>
</dbReference>
<keyword evidence="1" id="KW-0547">Nucleotide-binding</keyword>
<dbReference type="InterPro" id="IPR005702">
    <property type="entry name" value="Wzc-like_C"/>
</dbReference>
<name>A0A1P8K3L6_9BURK</name>
<evidence type="ECO:0000313" key="3">
    <source>
        <dbReference type="EMBL" id="APW40604.1"/>
    </source>
</evidence>
<dbReference type="InterPro" id="IPR027417">
    <property type="entry name" value="P-loop_NTPase"/>
</dbReference>
<dbReference type="PANTHER" id="PTHR32309">
    <property type="entry name" value="TYROSINE-PROTEIN KINASE"/>
    <property type="match status" value="1"/>
</dbReference>
<proteinExistence type="predicted"/>
<evidence type="ECO:0008006" key="5">
    <source>
        <dbReference type="Google" id="ProtNLM"/>
    </source>
</evidence>
<evidence type="ECO:0000256" key="2">
    <source>
        <dbReference type="ARBA" id="ARBA00022840"/>
    </source>
</evidence>
<keyword evidence="4" id="KW-1185">Reference proteome</keyword>
<reference evidence="3 4" key="1">
    <citation type="submission" date="2017-01" db="EMBL/GenBank/DDBJ databases">
        <authorList>
            <person name="Mah S.A."/>
            <person name="Swanson W.J."/>
            <person name="Moy G.W."/>
            <person name="Vacquier V.D."/>
        </authorList>
    </citation>
    <scope>NUCLEOTIDE SEQUENCE [LARGE SCALE GENOMIC DNA]</scope>
    <source>
        <strain evidence="3 4">DCY110</strain>
    </source>
</reference>
<accession>A0A1P8K3L6</accession>
<evidence type="ECO:0000256" key="1">
    <source>
        <dbReference type="ARBA" id="ARBA00022741"/>
    </source>
</evidence>
<dbReference type="EMBL" id="CP019236">
    <property type="protein sequence ID" value="APW40604.1"/>
    <property type="molecule type" value="Genomic_DNA"/>
</dbReference>
<organism evidence="3 4">
    <name type="scientific">Rhodoferax koreensis</name>
    <dbReference type="NCBI Taxonomy" id="1842727"/>
    <lineage>
        <taxon>Bacteria</taxon>
        <taxon>Pseudomonadati</taxon>
        <taxon>Pseudomonadota</taxon>
        <taxon>Betaproteobacteria</taxon>
        <taxon>Burkholderiales</taxon>
        <taxon>Comamonadaceae</taxon>
        <taxon>Rhodoferax</taxon>
    </lineage>
</organism>
<dbReference type="SUPFAM" id="SSF52540">
    <property type="entry name" value="P-loop containing nucleoside triphosphate hydrolases"/>
    <property type="match status" value="1"/>
</dbReference>
<dbReference type="GO" id="GO:0005524">
    <property type="term" value="F:ATP binding"/>
    <property type="evidence" value="ECO:0007669"/>
    <property type="project" value="UniProtKB-KW"/>
</dbReference>
<dbReference type="NCBIfam" id="TIGR01007">
    <property type="entry name" value="eps_fam"/>
    <property type="match status" value="1"/>
</dbReference>
<dbReference type="STRING" id="1842727.RD110_10120"/>
<gene>
    <name evidence="3" type="ORF">RD110_10120</name>
</gene>
<dbReference type="InterPro" id="IPR050445">
    <property type="entry name" value="Bact_polysacc_biosynth/exp"/>
</dbReference>
<dbReference type="Pfam" id="PF10609">
    <property type="entry name" value="ParA"/>
    <property type="match status" value="1"/>
</dbReference>
<dbReference type="PANTHER" id="PTHR32309:SF31">
    <property type="entry name" value="CAPSULAR EXOPOLYSACCHARIDE FAMILY"/>
    <property type="match status" value="1"/>
</dbReference>
<evidence type="ECO:0000313" key="4">
    <source>
        <dbReference type="Proteomes" id="UP000186609"/>
    </source>
</evidence>
<dbReference type="CDD" id="cd05387">
    <property type="entry name" value="BY-kinase"/>
    <property type="match status" value="1"/>
</dbReference>
<dbReference type="InterPro" id="IPR037257">
    <property type="entry name" value="T2SS_E_N_sf"/>
</dbReference>
<dbReference type="AlphaFoldDB" id="A0A1P8K3L6"/>
<dbReference type="KEGG" id="rhy:RD110_10120"/>
<sequence>MGVPTPRRSTRFIGEILVEAGYLDAEASERIAQAQRQNGLSFGDAAVKLKLLSRADIEFALAQQFEYPYLHATNESVSPSVVLAFRPSDPFAEQMRSLRTQLVMQRAANTSVPSSFAILSAQSGEGRSMVAANLAVAFSQMGERTLLIDADMRSASQHKLFNLSSRNGLSNMLLGRAGPECISKVPHFFDLSVLTAGSVPPNPQELLTRARMTTILAEAAKTFDVVVLDTPPAAEFADAQIIASRTGGGVLVTRAAKTNARVLNRVLTAFKDCGTNLVGTVLNLA</sequence>
<protein>
    <recommendedName>
        <fullName evidence="5">Chain length determinant protein tyrosine kinase EpsG</fullName>
    </recommendedName>
</protein>
<dbReference type="SUPFAM" id="SSF160246">
    <property type="entry name" value="EspE N-terminal domain-like"/>
    <property type="match status" value="1"/>
</dbReference>
<dbReference type="Proteomes" id="UP000186609">
    <property type="component" value="Chromosome"/>
</dbReference>
<dbReference type="InterPro" id="IPR033756">
    <property type="entry name" value="YlxH/NBP35"/>
</dbReference>
<keyword evidence="2" id="KW-0067">ATP-binding</keyword>